<keyword evidence="6" id="KW-0862">Zinc</keyword>
<accession>W8BNI4</accession>
<keyword evidence="8" id="KW-0812">Transmembrane</keyword>
<organism evidence="10">
    <name type="scientific">Ceratitis capitata</name>
    <name type="common">Mediterranean fruit fly</name>
    <name type="synonym">Tephritis capitata</name>
    <dbReference type="NCBI Taxonomy" id="7213"/>
    <lineage>
        <taxon>Eukaryota</taxon>
        <taxon>Metazoa</taxon>
        <taxon>Ecdysozoa</taxon>
        <taxon>Arthropoda</taxon>
        <taxon>Hexapoda</taxon>
        <taxon>Insecta</taxon>
        <taxon>Pterygota</taxon>
        <taxon>Neoptera</taxon>
        <taxon>Endopterygota</taxon>
        <taxon>Diptera</taxon>
        <taxon>Brachycera</taxon>
        <taxon>Muscomorpha</taxon>
        <taxon>Tephritoidea</taxon>
        <taxon>Tephritidae</taxon>
        <taxon>Ceratitis</taxon>
        <taxon>Ceratitis</taxon>
    </lineage>
</organism>
<keyword evidence="3" id="KW-0479">Metal-binding</keyword>
<comment type="cofactor">
    <cofactor evidence="1">
        <name>Zn(2+)</name>
        <dbReference type="ChEBI" id="CHEBI:29105"/>
    </cofactor>
</comment>
<dbReference type="PANTHER" id="PTHR10340">
    <property type="entry name" value="SPHINGOMYELIN PHOSPHODIESTERASE"/>
    <property type="match status" value="1"/>
</dbReference>
<reference evidence="10" key="2">
    <citation type="journal article" date="2014" name="BMC Genomics">
        <title>A genomic perspective to assessing quality of mass-reared SIT flies used in Mediterranean fruit fly (Ceratitis capitata) eradication in California.</title>
        <authorList>
            <person name="Calla B."/>
            <person name="Hall B."/>
            <person name="Hou S."/>
            <person name="Geib S.M."/>
        </authorList>
    </citation>
    <scope>NUCLEOTIDE SEQUENCE</scope>
</reference>
<dbReference type="PANTHER" id="PTHR10340:SF57">
    <property type="entry name" value="METALLOPHOS DOMAIN-CONTAINING PROTEIN"/>
    <property type="match status" value="1"/>
</dbReference>
<evidence type="ECO:0000256" key="3">
    <source>
        <dbReference type="ARBA" id="ARBA00022723"/>
    </source>
</evidence>
<keyword evidence="8" id="KW-1133">Transmembrane helix</keyword>
<dbReference type="OrthoDB" id="348678at2759"/>
<dbReference type="Pfam" id="PF19272">
    <property type="entry name" value="ASMase_C"/>
    <property type="match status" value="1"/>
</dbReference>
<comment type="similarity">
    <text evidence="2">Belongs to the acid sphingomyelinase family.</text>
</comment>
<keyword evidence="7" id="KW-0325">Glycoprotein</keyword>
<sequence>MNKMAAKNCIWPFIHTLHMTLLTLPLLIVNTQARIGYFWHITDLHLDTFYSTQGDVMHSCWRIDGQSPSSPIRSPGRFGDYFCDSPWSLIESAARAMKSRQGDNVEFVLWTGDGLSHSALKESDTKRLEILRNITDLLGRTFSSQFVFPVLGHEDGTTNFRHLGELWRHWLPSEALHTFEKGGYYSIEQTKSRLRIIALNTNFMRHDHKTAPSHLAAVRQRTPNGAASNGDSEYKTYYYHHGSIHQHHGHSQSDWMSHGGGYGGYGGGHHRGMNAIPALSVGDGEGRVSALSEYETQDAEKQWVWLEEMLFKSKNNKETVYIVGHIPPGSDERHIGLQQNGRTTFTETNNKRYLELVRKYSSIIQGQFFGHLHSDSFRIIYDDNGKPVSWMMISPSVTPRKLNVGSNNPAMRLYKFDTDSGQVLDYTQYFMDLQLANQVGEPNWLPEYNLTHYYALSDISAISLHNFVDRFTSGDGSWFGKYSRANTVRYQSDPCEGVCMLNHYCAITRVDYKEFRQCLEKEQSALRSHAPAAHTALAGACPMLVLMCALLASCCRQAAALLPKLITRMKREQQKRQKRRQPFVEKKERQIEFAALMLAMAMTITRTTTVGATNRTTTTTSKSMAIITAMLLNARTAAFALLLGILLMLQYALERSSNCCKHANATSTNTISVRAPTQGLMLGQVCAKMTTNKMEMENFCMQRRVLPPNGAIGGMLRLQGNAEVLLQQPVAAAAFNRHSLCYNSFNVIAVAGTVAVSTNSNSSNYVSTNNNNGNNNYTKTSTTDNNGMLLQLQKSQRQQQCECLYLSQYLRLRPCPGAAQGNAAAASAAATTTYTGRHKQFLKRHFRCLTSLPNACKNFTLQ</sequence>
<gene>
    <name evidence="10" type="primary">ASM3B</name>
</gene>
<evidence type="ECO:0000256" key="8">
    <source>
        <dbReference type="SAM" id="Phobius"/>
    </source>
</evidence>
<evidence type="ECO:0000256" key="2">
    <source>
        <dbReference type="ARBA" id="ARBA00008234"/>
    </source>
</evidence>
<feature type="transmembrane region" description="Helical" evidence="8">
    <location>
        <begin position="593"/>
        <end position="612"/>
    </location>
</feature>
<proteinExistence type="evidence at transcript level"/>
<evidence type="ECO:0000256" key="7">
    <source>
        <dbReference type="ARBA" id="ARBA00023180"/>
    </source>
</evidence>
<dbReference type="GO" id="GO:0046872">
    <property type="term" value="F:metal ion binding"/>
    <property type="evidence" value="ECO:0007669"/>
    <property type="project" value="UniProtKB-KW"/>
</dbReference>
<feature type="transmembrane region" description="Helical" evidence="8">
    <location>
        <begin position="624"/>
        <end position="649"/>
    </location>
</feature>
<name>W8BNI4_CERCA</name>
<evidence type="ECO:0000256" key="6">
    <source>
        <dbReference type="ARBA" id="ARBA00022833"/>
    </source>
</evidence>
<keyword evidence="4" id="KW-0732">Signal</keyword>
<dbReference type="GO" id="GO:0008081">
    <property type="term" value="F:phosphoric diester hydrolase activity"/>
    <property type="evidence" value="ECO:0007669"/>
    <property type="project" value="TreeGrafter"/>
</dbReference>
<evidence type="ECO:0000256" key="5">
    <source>
        <dbReference type="ARBA" id="ARBA00022801"/>
    </source>
</evidence>
<evidence type="ECO:0000256" key="1">
    <source>
        <dbReference type="ARBA" id="ARBA00001947"/>
    </source>
</evidence>
<keyword evidence="8" id="KW-0472">Membrane</keyword>
<keyword evidence="5" id="KW-0378">Hydrolase</keyword>
<feature type="domain" description="Sphingomyelin phosphodiesterase C-terminal" evidence="9">
    <location>
        <begin position="386"/>
        <end position="523"/>
    </location>
</feature>
<reference evidence="10" key="1">
    <citation type="submission" date="2013-07" db="EMBL/GenBank/DDBJ databases">
        <authorList>
            <person name="Geib S."/>
        </authorList>
    </citation>
    <scope>NUCLEOTIDE SEQUENCE</scope>
</reference>
<dbReference type="CDD" id="cd00842">
    <property type="entry name" value="MPP_ASMase"/>
    <property type="match status" value="1"/>
</dbReference>
<dbReference type="InterPro" id="IPR029052">
    <property type="entry name" value="Metallo-depent_PP-like"/>
</dbReference>
<evidence type="ECO:0000313" key="10">
    <source>
        <dbReference type="EMBL" id="JAB91279.1"/>
    </source>
</evidence>
<dbReference type="EMBL" id="GAMC01015276">
    <property type="protein sequence ID" value="JAB91279.1"/>
    <property type="molecule type" value="mRNA"/>
</dbReference>
<dbReference type="EMBL" id="GAMC01015277">
    <property type="protein sequence ID" value="JAB91278.1"/>
    <property type="molecule type" value="mRNA"/>
</dbReference>
<dbReference type="GO" id="GO:0005615">
    <property type="term" value="C:extracellular space"/>
    <property type="evidence" value="ECO:0007669"/>
    <property type="project" value="TreeGrafter"/>
</dbReference>
<evidence type="ECO:0000259" key="9">
    <source>
        <dbReference type="Pfam" id="PF19272"/>
    </source>
</evidence>
<evidence type="ECO:0000256" key="4">
    <source>
        <dbReference type="ARBA" id="ARBA00022729"/>
    </source>
</evidence>
<dbReference type="InterPro" id="IPR045473">
    <property type="entry name" value="ASM_C"/>
</dbReference>
<dbReference type="AlphaFoldDB" id="W8BNI4"/>
<dbReference type="SUPFAM" id="SSF56300">
    <property type="entry name" value="Metallo-dependent phosphatases"/>
    <property type="match status" value="1"/>
</dbReference>
<dbReference type="InterPro" id="IPR041805">
    <property type="entry name" value="ASMase/PPN1_MPP"/>
</dbReference>
<protein>
    <submittedName>
        <fullName evidence="10">Acid sphingomyelinase-like phosphodiesterase 3b</fullName>
    </submittedName>
</protein>
<dbReference type="Gene3D" id="3.60.21.10">
    <property type="match status" value="1"/>
</dbReference>